<dbReference type="EMBL" id="AP021906">
    <property type="protein sequence ID" value="BBP92799.1"/>
    <property type="molecule type" value="Genomic_DNA"/>
</dbReference>
<reference evidence="1 2" key="1">
    <citation type="submission" date="2019-12" db="EMBL/GenBank/DDBJ databases">
        <title>Full genome sequence of a Bacillus safensis strain isolated from commercially available natto in Indonesia.</title>
        <authorList>
            <person name="Yoshida M."/>
            <person name="Uomi M."/>
            <person name="Waturangi D."/>
            <person name="Ekaputri J.J."/>
            <person name="Setiamarga D.H.E."/>
        </authorList>
    </citation>
    <scope>NUCLEOTIDE SEQUENCE [LARGE SCALE GENOMIC DNA]</scope>
    <source>
        <strain evidence="1 2">IDN1</strain>
    </source>
</reference>
<proteinExistence type="predicted"/>
<name>A0A5S9MLI3_BACIA</name>
<protein>
    <submittedName>
        <fullName evidence="1">Uncharacterized protein</fullName>
    </submittedName>
</protein>
<dbReference type="AlphaFoldDB" id="A0A5S9MLI3"/>
<gene>
    <name evidence="1" type="ORF">BsIDN1_64170</name>
</gene>
<sequence>MKTFRLIDLKIELDPQQDKMSSIPLRDGLIINKEDGENHWMIEALIPKKHRQVFERYSFSSTQK</sequence>
<organism evidence="1 2">
    <name type="scientific">Bacillus safensis</name>
    <dbReference type="NCBI Taxonomy" id="561879"/>
    <lineage>
        <taxon>Bacteria</taxon>
        <taxon>Bacillati</taxon>
        <taxon>Bacillota</taxon>
        <taxon>Bacilli</taxon>
        <taxon>Bacillales</taxon>
        <taxon>Bacillaceae</taxon>
        <taxon>Bacillus</taxon>
    </lineage>
</organism>
<dbReference type="Pfam" id="PF14183">
    <property type="entry name" value="YwpF"/>
    <property type="match status" value="1"/>
</dbReference>
<evidence type="ECO:0000313" key="1">
    <source>
        <dbReference type="EMBL" id="BBP92799.1"/>
    </source>
</evidence>
<accession>A0A5S9MLI3</accession>
<evidence type="ECO:0000313" key="2">
    <source>
        <dbReference type="Proteomes" id="UP000464658"/>
    </source>
</evidence>
<dbReference type="InterPro" id="IPR025573">
    <property type="entry name" value="YwpF"/>
</dbReference>
<dbReference type="Proteomes" id="UP000464658">
    <property type="component" value="Chromosome"/>
</dbReference>